<dbReference type="Gene3D" id="2.60.40.10">
    <property type="entry name" value="Immunoglobulins"/>
    <property type="match status" value="1"/>
</dbReference>
<dbReference type="InterPro" id="IPR053879">
    <property type="entry name" value="HYDIN_VesB_CFA65-like_Ig"/>
</dbReference>
<dbReference type="SUPFAM" id="SSF49899">
    <property type="entry name" value="Concanavalin A-like lectins/glucanases"/>
    <property type="match status" value="1"/>
</dbReference>
<evidence type="ECO:0000256" key="7">
    <source>
        <dbReference type="ARBA" id="ARBA00023273"/>
    </source>
</evidence>
<dbReference type="InterPro" id="IPR006558">
    <property type="entry name" value="LamG-like"/>
</dbReference>
<evidence type="ECO:0000313" key="11">
    <source>
        <dbReference type="EMBL" id="TRX39681.1"/>
    </source>
</evidence>
<evidence type="ECO:0000259" key="10">
    <source>
        <dbReference type="PROSITE" id="PS50060"/>
    </source>
</evidence>
<dbReference type="Pfam" id="PF22544">
    <property type="entry name" value="HYDIN_VesB_CFA65-like_Ig"/>
    <property type="match status" value="1"/>
</dbReference>
<dbReference type="PROSITE" id="PS50060">
    <property type="entry name" value="MAM_2"/>
    <property type="match status" value="1"/>
</dbReference>
<feature type="domain" description="MAM" evidence="10">
    <location>
        <begin position="379"/>
        <end position="425"/>
    </location>
</feature>
<dbReference type="Pfam" id="PF13385">
    <property type="entry name" value="Laminin_G_3"/>
    <property type="match status" value="1"/>
</dbReference>
<protein>
    <submittedName>
        <fullName evidence="11">Choice-of-anchor D domain-containing protein</fullName>
    </submittedName>
</protein>
<dbReference type="NCBIfam" id="TIGR04183">
    <property type="entry name" value="Por_Secre_tail"/>
    <property type="match status" value="1"/>
</dbReference>
<organism evidence="11 12">
    <name type="scientific">Flavobacterium restrictum</name>
    <dbReference type="NCBI Taxonomy" id="2594428"/>
    <lineage>
        <taxon>Bacteria</taxon>
        <taxon>Pseudomonadati</taxon>
        <taxon>Bacteroidota</taxon>
        <taxon>Flavobacteriia</taxon>
        <taxon>Flavobacteriales</taxon>
        <taxon>Flavobacteriaceae</taxon>
        <taxon>Flavobacterium</taxon>
    </lineage>
</organism>
<evidence type="ECO:0000256" key="1">
    <source>
        <dbReference type="ARBA" id="ARBA00004138"/>
    </source>
</evidence>
<dbReference type="GO" id="GO:0004553">
    <property type="term" value="F:hydrolase activity, hydrolyzing O-glycosyl compounds"/>
    <property type="evidence" value="ECO:0007669"/>
    <property type="project" value="UniProtKB-ARBA"/>
</dbReference>
<dbReference type="OrthoDB" id="2582440at2"/>
<feature type="signal peptide" evidence="9">
    <location>
        <begin position="1"/>
        <end position="25"/>
    </location>
</feature>
<evidence type="ECO:0000256" key="2">
    <source>
        <dbReference type="ARBA" id="ARBA00004496"/>
    </source>
</evidence>
<dbReference type="SMART" id="SM00560">
    <property type="entry name" value="LamGL"/>
    <property type="match status" value="1"/>
</dbReference>
<keyword evidence="4 9" id="KW-0732">Signal</keyword>
<keyword evidence="3" id="KW-0963">Cytoplasm</keyword>
<keyword evidence="5" id="KW-0969">Cilium</keyword>
<dbReference type="GO" id="GO:0005737">
    <property type="term" value="C:cytoplasm"/>
    <property type="evidence" value="ECO:0007669"/>
    <property type="project" value="UniProtKB-SubCell"/>
</dbReference>
<evidence type="ECO:0000256" key="9">
    <source>
        <dbReference type="SAM" id="SignalP"/>
    </source>
</evidence>
<dbReference type="GO" id="GO:0016020">
    <property type="term" value="C:membrane"/>
    <property type="evidence" value="ECO:0007669"/>
    <property type="project" value="InterPro"/>
</dbReference>
<comment type="subcellular location">
    <subcellularLocation>
        <location evidence="1">Cell projection</location>
        <location evidence="1">Cilium</location>
    </subcellularLocation>
    <subcellularLocation>
        <location evidence="2">Cytoplasm</location>
    </subcellularLocation>
</comment>
<dbReference type="InterPro" id="IPR013783">
    <property type="entry name" value="Ig-like_fold"/>
</dbReference>
<keyword evidence="6" id="KW-1015">Disulfide bond</keyword>
<evidence type="ECO:0000256" key="4">
    <source>
        <dbReference type="ARBA" id="ARBA00022729"/>
    </source>
</evidence>
<reference evidence="11 12" key="1">
    <citation type="submission" date="2019-07" db="EMBL/GenBank/DDBJ databases">
        <title>Novel species of Flavobacterium.</title>
        <authorList>
            <person name="Liu Q."/>
            <person name="Xin Y.-H."/>
        </authorList>
    </citation>
    <scope>NUCLEOTIDE SEQUENCE [LARGE SCALE GENOMIC DNA]</scope>
    <source>
        <strain evidence="11 12">LB1R34</strain>
    </source>
</reference>
<dbReference type="RefSeq" id="WP_144256257.1">
    <property type="nucleotide sequence ID" value="NZ_VJZT01000007.1"/>
</dbReference>
<evidence type="ECO:0000256" key="3">
    <source>
        <dbReference type="ARBA" id="ARBA00022490"/>
    </source>
</evidence>
<evidence type="ECO:0000256" key="8">
    <source>
        <dbReference type="SAM" id="MobiDB-lite"/>
    </source>
</evidence>
<dbReference type="Gene3D" id="2.60.120.200">
    <property type="match status" value="1"/>
</dbReference>
<evidence type="ECO:0000313" key="12">
    <source>
        <dbReference type="Proteomes" id="UP000316371"/>
    </source>
</evidence>
<evidence type="ECO:0000256" key="6">
    <source>
        <dbReference type="ARBA" id="ARBA00023157"/>
    </source>
</evidence>
<dbReference type="InterPro" id="IPR026444">
    <property type="entry name" value="Secre_tail"/>
</dbReference>
<dbReference type="NCBIfam" id="NF012200">
    <property type="entry name" value="choice_anch_D"/>
    <property type="match status" value="1"/>
</dbReference>
<evidence type="ECO:0000256" key="5">
    <source>
        <dbReference type="ARBA" id="ARBA00023069"/>
    </source>
</evidence>
<accession>A0A553E3T7</accession>
<feature type="chain" id="PRO_5022026132" evidence="9">
    <location>
        <begin position="26"/>
        <end position="1534"/>
    </location>
</feature>
<dbReference type="InterPro" id="IPR013320">
    <property type="entry name" value="ConA-like_dom_sf"/>
</dbReference>
<gene>
    <name evidence="11" type="ORF">FNW21_08220</name>
</gene>
<dbReference type="Proteomes" id="UP000316371">
    <property type="component" value="Unassembled WGS sequence"/>
</dbReference>
<name>A0A553E3T7_9FLAO</name>
<keyword evidence="12" id="KW-1185">Reference proteome</keyword>
<dbReference type="InterPro" id="IPR000998">
    <property type="entry name" value="MAM_dom"/>
</dbReference>
<sequence length="1534" mass="166291">MKKKYTFKKYILVTLLIFSCANSFSNTPKELIVSKKISNILNSTTNKKVLVAGQEINVQSNGITIPDNYTILSVADNTDFGSLEISSGTIIKTFVIQNTGTGTLAITGITVPGSDFTFPTTSFPFNINAGASFNLVVTFNPTTVGLKSTTITINNDDSNEGTYDFKIQGTGIQTFYDSDGDGIYDNVDIDDDNDGIKDVTEETNCESISANKANYKFLNETFGNGGRTTINTTYSATTTYCYQDASTASVCEGSPNSTDLNDGKYTVGTSAQIASWASQYWYTGTDHTTPTAANGRMALFNASNTAGIFYTAQITGALPGIPITYSFWVLNLDRADAPGIATRKRPNIKVEFRDLNDVLLTPPITTGDIAPCAASPTTGDWKQFTANLNLPVNAFKVVFINNNTGGTGNDLALDDIQISQQLCDLDYDGVADLFDLDTDNDGIPDVVEAGLGNRSNGKGVIDRTATSISSTFPTLWVDTNGDGLDDNALATRPTPLDSDGDGIPNYIDLDSDNDTVFDVDESGAGNTNAVTGFINGDGDITGDGRGDGPESEVFRSKDINGDGVVEGYGDGILDLYDYGTKAGATTTISVADFNIAFGNSSQGIANATFPSATYLLDSDNDGIPDYLDVKSDGVNFDISKTLYAALDTDAVKDGIINGSTDVDKDGIRDAFDTNTAVVGSPRNLNQKLYLDFDGRNDYAKDPVAILDNLPKASLMAWIDLNTAFSTTGCIVGQDNFQLRVTSAQKLEVFIKTSGGNKTLTSTIVLDKKRWYHVAAVYDGANLNLYLNGTKVATPATLTGTITGNTTTLTIGRDPGSIVAAGTNYFKGKIDEVRVFNTSLTDDQVQRMIYQEMDPISTKLKGTSLTFKEIGQDLTTSTSTLTYTNMVRYYRMDAYKDDIIDDLSTTAIDLTGTKIYNHKVIKVQEAPLPFITTADGDLATVVTDATRDIQGTDINTYSTIVNVKHNVTTTVDRTDLGLIIDANKSLTVNNDSGLTNTWLLRLDGKLDLQSKSQLVQNSTSDLDIASTGYIERDQQGQTSKYNYNYWSSPVSPINTTANNTNYTILGVMKDGFNSTPRNISFISGYDGVAGNAATPVSIARYWLYKFESKADDYANWVRILETDALRVGQGFTMKGSGAASNFTFVGKPNNGTINNVLNKAGTDELFLTGNPYPSALDSNKFISDNLILSTTDDLGIEGTLYFWEHYTTNTTHVVKDYQGGYAVRNLLAGIAPVSPTSISGLGLSTRIPQKYIPVGQGFFVYGKTTGGGTIVFNNSQRAFFKETDASNSNAMFKSTSTTKILPITIPENTNQIIRLGYNSNDGYHRQVVLGFVPEKATSQIDYGYDSYCLDEFPNDMYLLNGEEQLVIEGEGAFDSALSYPIGVKADADGMVSFRIDALENFDVNQPIFIYDDADQSYHDIRTETYQTTLVTGQDDTRFALRFTDKSLGVIDTTNKDIRIYFEQKNASLNISNSLTDLVVEKVVLFNILGQSINNWKVADQDQQNIKIPIKGIPAGVYIAKIKTSKGLMSKKIIVK</sequence>
<comment type="caution">
    <text evidence="11">The sequence shown here is derived from an EMBL/GenBank/DDBJ whole genome shotgun (WGS) entry which is preliminary data.</text>
</comment>
<dbReference type="EMBL" id="VJZT01000007">
    <property type="protein sequence ID" value="TRX39681.1"/>
    <property type="molecule type" value="Genomic_DNA"/>
</dbReference>
<dbReference type="PROSITE" id="PS51257">
    <property type="entry name" value="PROKAR_LIPOPROTEIN"/>
    <property type="match status" value="1"/>
</dbReference>
<feature type="region of interest" description="Disordered" evidence="8">
    <location>
        <begin position="528"/>
        <end position="550"/>
    </location>
</feature>
<proteinExistence type="predicted"/>
<keyword evidence="7" id="KW-0966">Cell projection</keyword>
<dbReference type="GO" id="GO:0005975">
    <property type="term" value="P:carbohydrate metabolic process"/>
    <property type="evidence" value="ECO:0007669"/>
    <property type="project" value="UniProtKB-ARBA"/>
</dbReference>